<dbReference type="AlphaFoldDB" id="A0A3D8LGM3"/>
<gene>
    <name evidence="1" type="ORF">DXT99_04920</name>
</gene>
<comment type="caution">
    <text evidence="1">The sequence shown here is derived from an EMBL/GenBank/DDBJ whole genome shotgun (WGS) entry which is preliminary data.</text>
</comment>
<dbReference type="OrthoDB" id="9842885at2"/>
<reference evidence="2" key="1">
    <citation type="submission" date="2018-08" db="EMBL/GenBank/DDBJ databases">
        <authorList>
            <person name="Liu Z.-W."/>
            <person name="Du Z.-J."/>
        </authorList>
    </citation>
    <scope>NUCLEOTIDE SEQUENCE [LARGE SCALE GENOMIC DNA]</scope>
    <source>
        <strain evidence="2">H4X</strain>
    </source>
</reference>
<dbReference type="RefSeq" id="WP_115564397.1">
    <property type="nucleotide sequence ID" value="NZ_QRGR01000004.1"/>
</dbReference>
<dbReference type="Proteomes" id="UP000256708">
    <property type="component" value="Unassembled WGS sequence"/>
</dbReference>
<protein>
    <submittedName>
        <fullName evidence="1">Uncharacterized protein</fullName>
    </submittedName>
</protein>
<keyword evidence="2" id="KW-1185">Reference proteome</keyword>
<accession>A0A3D8LGM3</accession>
<organism evidence="1 2">
    <name type="scientific">Pontibacter diazotrophicus</name>
    <dbReference type="NCBI Taxonomy" id="1400979"/>
    <lineage>
        <taxon>Bacteria</taxon>
        <taxon>Pseudomonadati</taxon>
        <taxon>Bacteroidota</taxon>
        <taxon>Cytophagia</taxon>
        <taxon>Cytophagales</taxon>
        <taxon>Hymenobacteraceae</taxon>
        <taxon>Pontibacter</taxon>
    </lineage>
</organism>
<name>A0A3D8LGM3_9BACT</name>
<evidence type="ECO:0000313" key="2">
    <source>
        <dbReference type="Proteomes" id="UP000256708"/>
    </source>
</evidence>
<evidence type="ECO:0000313" key="1">
    <source>
        <dbReference type="EMBL" id="RDV16537.1"/>
    </source>
</evidence>
<sequence>MKNLNTLSVKEKVQQLRQKKMPIRKIAQELGVTKYAVETALKELESERLQTLFQTKEEELRTSSNTACQTEHAGDELHSDNEQTLQIVGQTTQNYRQTWVQTLFLEQQTHPDTVKNAAKEEVFMQETQQKTEEIGVKTAKTPVFPPIYGFLPTYRSFLHELQRGIHQKRAVWTHVMRNKYLLQVEKLKQQAQTHCSEHGFEYENLLLSGVLESCERYLRNVLRTAPVIQTEIGLSYVRLPLNVELVNLCRRAQDADFYFVEPEHSSAA</sequence>
<dbReference type="EMBL" id="QRGR01000004">
    <property type="protein sequence ID" value="RDV16537.1"/>
    <property type="molecule type" value="Genomic_DNA"/>
</dbReference>
<proteinExistence type="predicted"/>